<dbReference type="EMBL" id="JAEKCZ010000010">
    <property type="protein sequence ID" value="MBJ2257350.1"/>
    <property type="molecule type" value="Genomic_DNA"/>
</dbReference>
<gene>
    <name evidence="2" type="ORF">JFT45_12575</name>
    <name evidence="3" type="ORF">SAMN04490201_3830</name>
</gene>
<feature type="domain" description="HNH nuclease" evidence="1">
    <location>
        <begin position="152"/>
        <end position="201"/>
    </location>
</feature>
<dbReference type="InterPro" id="IPR003615">
    <property type="entry name" value="HNH_nuc"/>
</dbReference>
<reference evidence="3 4" key="1">
    <citation type="submission" date="2016-10" db="EMBL/GenBank/DDBJ databases">
        <authorList>
            <person name="Varghese N."/>
            <person name="Submissions S."/>
        </authorList>
    </citation>
    <scope>NUCLEOTIDE SEQUENCE [LARGE SCALE GENOMIC DNA]</scope>
    <source>
        <strain evidence="3 4">BS3667</strain>
    </source>
</reference>
<evidence type="ECO:0000313" key="5">
    <source>
        <dbReference type="Proteomes" id="UP000658390"/>
    </source>
</evidence>
<evidence type="ECO:0000313" key="2">
    <source>
        <dbReference type="EMBL" id="MBJ2257350.1"/>
    </source>
</evidence>
<name>A0A8I1FT89_9PSED</name>
<dbReference type="RefSeq" id="WP_048351585.1">
    <property type="nucleotide sequence ID" value="NZ_CP049044.1"/>
</dbReference>
<dbReference type="GO" id="GO:0004519">
    <property type="term" value="F:endonuclease activity"/>
    <property type="evidence" value="ECO:0007669"/>
    <property type="project" value="UniProtKB-KW"/>
</dbReference>
<dbReference type="Pfam" id="PF13391">
    <property type="entry name" value="HNH_2"/>
    <property type="match status" value="1"/>
</dbReference>
<organism evidence="2 5">
    <name type="scientific">Pseudomonas psychrophila</name>
    <dbReference type="NCBI Taxonomy" id="122355"/>
    <lineage>
        <taxon>Bacteria</taxon>
        <taxon>Pseudomonadati</taxon>
        <taxon>Pseudomonadota</taxon>
        <taxon>Gammaproteobacteria</taxon>
        <taxon>Pseudomonadales</taxon>
        <taxon>Pseudomonadaceae</taxon>
        <taxon>Pseudomonas</taxon>
    </lineage>
</organism>
<proteinExistence type="predicted"/>
<dbReference type="OrthoDB" id="529575at2"/>
<dbReference type="Proteomes" id="UP000658390">
    <property type="component" value="Unassembled WGS sequence"/>
</dbReference>
<sequence length="259" mass="28716">MSDGWSDKELAASVEAYREMLKKQAKEQTFVKSHIYRGLAERFGRDEGAFERRMQNISAIYEASGQEWVKGLKPQRNIGTAIKARLIEMINSRSDLSPAAQELALAEAQADQDDAFDPINIEDARNRVVASIVRRRGQAAFRKELLAAYGKCAITGCDQVEVLEAAHIHPYMGQQTHSVSNGLLLRADLHTLFDLYLIAIEPGTRLIRLAPALSQSDYAQYEGMPLNTPASPSAMASLKALQWHADHCTWLKSPTDSSG</sequence>
<evidence type="ECO:0000313" key="3">
    <source>
        <dbReference type="EMBL" id="SDU68850.1"/>
    </source>
</evidence>
<evidence type="ECO:0000313" key="4">
    <source>
        <dbReference type="Proteomes" id="UP000182058"/>
    </source>
</evidence>
<accession>A0A8I1FT89</accession>
<keyword evidence="2" id="KW-0540">Nuclease</keyword>
<dbReference type="GeneID" id="96621394"/>
<keyword evidence="2" id="KW-0255">Endonuclease</keyword>
<evidence type="ECO:0000259" key="1">
    <source>
        <dbReference type="Pfam" id="PF13391"/>
    </source>
</evidence>
<dbReference type="AlphaFoldDB" id="A0A8I1FT89"/>
<dbReference type="EMBL" id="LT629795">
    <property type="protein sequence ID" value="SDU68850.1"/>
    <property type="molecule type" value="Genomic_DNA"/>
</dbReference>
<reference evidence="2" key="2">
    <citation type="submission" date="2020-12" db="EMBL/GenBank/DDBJ databases">
        <title>Antibiotic resistance and phylogeny of Pseudomonas spp. isolated over three decades from chicken meat in the Norwegian food chain.</title>
        <authorList>
            <person name="Moen B."/>
        </authorList>
    </citation>
    <scope>NUCLEOTIDE SEQUENCE</scope>
    <source>
        <strain evidence="2">MF6762</strain>
    </source>
</reference>
<dbReference type="Proteomes" id="UP000182058">
    <property type="component" value="Chromosome I"/>
</dbReference>
<keyword evidence="4" id="KW-1185">Reference proteome</keyword>
<keyword evidence="2" id="KW-0378">Hydrolase</keyword>
<protein>
    <submittedName>
        <fullName evidence="2">HNH endonuclease</fullName>
    </submittedName>
</protein>